<evidence type="ECO:0000313" key="3">
    <source>
        <dbReference type="EMBL" id="KKZ60716.1"/>
    </source>
</evidence>
<organism evidence="3 4">
    <name type="scientific">[Emmonsia] crescens</name>
    <dbReference type="NCBI Taxonomy" id="73230"/>
    <lineage>
        <taxon>Eukaryota</taxon>
        <taxon>Fungi</taxon>
        <taxon>Dikarya</taxon>
        <taxon>Ascomycota</taxon>
        <taxon>Pezizomycotina</taxon>
        <taxon>Eurotiomycetes</taxon>
        <taxon>Eurotiomycetidae</taxon>
        <taxon>Onygenales</taxon>
        <taxon>Ajellomycetaceae</taxon>
        <taxon>Emergomyces</taxon>
    </lineage>
</organism>
<sequence length="94" mass="10064">MLRERGTKQLVIAGVMTEHCGSTSVRMAANLEVVGEAARVLLVEHACTAWAKVGSDAETVYGVSVECFRGEFAEVMETVEVVGAVGRLNVNHKT</sequence>
<dbReference type="InterPro" id="IPR036380">
    <property type="entry name" value="Isochorismatase-like_sf"/>
</dbReference>
<dbReference type="OrthoDB" id="245563at2759"/>
<feature type="domain" description="Isochorismatase-like" evidence="2">
    <location>
        <begin position="2"/>
        <end position="57"/>
    </location>
</feature>
<comment type="caution">
    <text evidence="3">The sequence shown here is derived from an EMBL/GenBank/DDBJ whole genome shotgun (WGS) entry which is preliminary data.</text>
</comment>
<dbReference type="Gene3D" id="3.40.50.850">
    <property type="entry name" value="Isochorismatase-like"/>
    <property type="match status" value="1"/>
</dbReference>
<evidence type="ECO:0000256" key="1">
    <source>
        <dbReference type="ARBA" id="ARBA00006336"/>
    </source>
</evidence>
<dbReference type="Proteomes" id="UP000034164">
    <property type="component" value="Unassembled WGS sequence"/>
</dbReference>
<evidence type="ECO:0000259" key="2">
    <source>
        <dbReference type="Pfam" id="PF00857"/>
    </source>
</evidence>
<evidence type="ECO:0000313" key="4">
    <source>
        <dbReference type="Proteomes" id="UP000034164"/>
    </source>
</evidence>
<name>A0A0G2J798_9EURO</name>
<comment type="similarity">
    <text evidence="1">Belongs to the isochorismatase family.</text>
</comment>
<dbReference type="Pfam" id="PF00857">
    <property type="entry name" value="Isochorismatase"/>
    <property type="match status" value="1"/>
</dbReference>
<dbReference type="SUPFAM" id="SSF52499">
    <property type="entry name" value="Isochorismatase-like hydrolases"/>
    <property type="match status" value="1"/>
</dbReference>
<dbReference type="AlphaFoldDB" id="A0A0G2J798"/>
<gene>
    <name evidence="3" type="ORF">EMCG_04643</name>
</gene>
<dbReference type="InterPro" id="IPR000868">
    <property type="entry name" value="Isochorismatase-like_dom"/>
</dbReference>
<protein>
    <recommendedName>
        <fullName evidence="2">Isochorismatase-like domain-containing protein</fullName>
    </recommendedName>
</protein>
<dbReference type="VEuPathDB" id="FungiDB:EMCG_04643"/>
<dbReference type="EMBL" id="LCZI01001494">
    <property type="protein sequence ID" value="KKZ60716.1"/>
    <property type="molecule type" value="Genomic_DNA"/>
</dbReference>
<accession>A0A0G2J798</accession>
<reference evidence="4" key="1">
    <citation type="journal article" date="2015" name="PLoS Genet.">
        <title>The dynamic genome and transcriptome of the human fungal pathogen Blastomyces and close relative Emmonsia.</title>
        <authorList>
            <person name="Munoz J.F."/>
            <person name="Gauthier G.M."/>
            <person name="Desjardins C.A."/>
            <person name="Gallo J.E."/>
            <person name="Holder J."/>
            <person name="Sullivan T.D."/>
            <person name="Marty A.J."/>
            <person name="Carmen J.C."/>
            <person name="Chen Z."/>
            <person name="Ding L."/>
            <person name="Gujja S."/>
            <person name="Magrini V."/>
            <person name="Misas E."/>
            <person name="Mitreva M."/>
            <person name="Priest M."/>
            <person name="Saif S."/>
            <person name="Whiston E.A."/>
            <person name="Young S."/>
            <person name="Zeng Q."/>
            <person name="Goldman W.E."/>
            <person name="Mardis E.R."/>
            <person name="Taylor J.W."/>
            <person name="McEwen J.G."/>
            <person name="Clay O.K."/>
            <person name="Klein B.S."/>
            <person name="Cuomo C.A."/>
        </authorList>
    </citation>
    <scope>NUCLEOTIDE SEQUENCE [LARGE SCALE GENOMIC DNA]</scope>
    <source>
        <strain evidence="4">UAMH 3008</strain>
    </source>
</reference>
<proteinExistence type="inferred from homology"/>